<organism evidence="2 3">
    <name type="scientific">Cimex lectularius</name>
    <name type="common">Bed bug</name>
    <name type="synonym">Acanthia lectularia</name>
    <dbReference type="NCBI Taxonomy" id="79782"/>
    <lineage>
        <taxon>Eukaryota</taxon>
        <taxon>Metazoa</taxon>
        <taxon>Ecdysozoa</taxon>
        <taxon>Arthropoda</taxon>
        <taxon>Hexapoda</taxon>
        <taxon>Insecta</taxon>
        <taxon>Pterygota</taxon>
        <taxon>Neoptera</taxon>
        <taxon>Paraneoptera</taxon>
        <taxon>Hemiptera</taxon>
        <taxon>Heteroptera</taxon>
        <taxon>Panheteroptera</taxon>
        <taxon>Cimicomorpha</taxon>
        <taxon>Cimicidae</taxon>
        <taxon>Cimex</taxon>
    </lineage>
</organism>
<dbReference type="CDD" id="cd23767">
    <property type="entry name" value="IQCD"/>
    <property type="match status" value="1"/>
</dbReference>
<dbReference type="InterPro" id="IPR033207">
    <property type="entry name" value="CCP110"/>
</dbReference>
<dbReference type="KEGG" id="clec:106668276"/>
<dbReference type="CTD" id="100329274"/>
<dbReference type="EnsemblMetazoa" id="XM_014396879.2">
    <property type="protein sequence ID" value="XP_014252365.2"/>
    <property type="gene ID" value="LOC106668276"/>
</dbReference>
<dbReference type="RefSeq" id="XP_014252365.2">
    <property type="nucleotide sequence ID" value="XM_014396879.2"/>
</dbReference>
<dbReference type="Pfam" id="PF00612">
    <property type="entry name" value="IQ"/>
    <property type="match status" value="1"/>
</dbReference>
<dbReference type="OrthoDB" id="10028852at2759"/>
<reference evidence="2" key="1">
    <citation type="submission" date="2022-01" db="UniProtKB">
        <authorList>
            <consortium name="EnsemblMetazoa"/>
        </authorList>
    </citation>
    <scope>IDENTIFICATION</scope>
</reference>
<feature type="region of interest" description="Disordered" evidence="1">
    <location>
        <begin position="453"/>
        <end position="489"/>
    </location>
</feature>
<feature type="compositionally biased region" description="Polar residues" evidence="1">
    <location>
        <begin position="454"/>
        <end position="463"/>
    </location>
</feature>
<dbReference type="GeneID" id="106668276"/>
<dbReference type="GO" id="GO:0005814">
    <property type="term" value="C:centriole"/>
    <property type="evidence" value="ECO:0007669"/>
    <property type="project" value="InterPro"/>
</dbReference>
<feature type="compositionally biased region" description="Polar residues" evidence="1">
    <location>
        <begin position="235"/>
        <end position="250"/>
    </location>
</feature>
<evidence type="ECO:0000313" key="3">
    <source>
        <dbReference type="Proteomes" id="UP000494040"/>
    </source>
</evidence>
<dbReference type="PROSITE" id="PS50096">
    <property type="entry name" value="IQ"/>
    <property type="match status" value="1"/>
</dbReference>
<proteinExistence type="predicted"/>
<dbReference type="InterPro" id="IPR000048">
    <property type="entry name" value="IQ_motif_EF-hand-BS"/>
</dbReference>
<name>A0A8I6RW00_CIMLE</name>
<dbReference type="SMART" id="SM00015">
    <property type="entry name" value="IQ"/>
    <property type="match status" value="1"/>
</dbReference>
<dbReference type="Proteomes" id="UP000494040">
    <property type="component" value="Unassembled WGS sequence"/>
</dbReference>
<dbReference type="GO" id="GO:0007099">
    <property type="term" value="P:centriole replication"/>
    <property type="evidence" value="ECO:0007669"/>
    <property type="project" value="InterPro"/>
</dbReference>
<dbReference type="Gene3D" id="1.20.5.190">
    <property type="match status" value="1"/>
</dbReference>
<evidence type="ECO:0000256" key="1">
    <source>
        <dbReference type="SAM" id="MobiDB-lite"/>
    </source>
</evidence>
<dbReference type="GO" id="GO:1903723">
    <property type="term" value="P:negative regulation of centriole elongation"/>
    <property type="evidence" value="ECO:0007669"/>
    <property type="project" value="TreeGrafter"/>
</dbReference>
<dbReference type="Pfam" id="PF16025">
    <property type="entry name" value="CaM_bind"/>
    <property type="match status" value="1"/>
</dbReference>
<protein>
    <submittedName>
        <fullName evidence="2">Uncharacterized protein</fullName>
    </submittedName>
</protein>
<accession>A0A8I6RW00</accession>
<feature type="region of interest" description="Disordered" evidence="1">
    <location>
        <begin position="235"/>
        <end position="283"/>
    </location>
</feature>
<dbReference type="PANTHER" id="PTHR13594:SF1">
    <property type="entry name" value="CENTRIOLAR COILED-COIL PROTEIN OF 110 KDA"/>
    <property type="match status" value="1"/>
</dbReference>
<dbReference type="PANTHER" id="PTHR13594">
    <property type="entry name" value="CENTRIOLAR COILED-COIL PROTEIN OF 110 KDA"/>
    <property type="match status" value="1"/>
</dbReference>
<dbReference type="GO" id="GO:0032465">
    <property type="term" value="P:regulation of cytokinesis"/>
    <property type="evidence" value="ECO:0007669"/>
    <property type="project" value="InterPro"/>
</dbReference>
<evidence type="ECO:0000313" key="2">
    <source>
        <dbReference type="EnsemblMetazoa" id="XP_014252365.2"/>
    </source>
</evidence>
<dbReference type="GO" id="GO:0032053">
    <property type="term" value="P:ciliary basal body organization"/>
    <property type="evidence" value="ECO:0007669"/>
    <property type="project" value="TreeGrafter"/>
</dbReference>
<keyword evidence="3" id="KW-1185">Reference proteome</keyword>
<dbReference type="AlphaFoldDB" id="A0A8I6RW00"/>
<sequence length="489" mass="55462">MASFKYTSCIKIKGHPILPPIITSHDRVELNRHREDAIRKEEEIATRTQVSEISDFLTDVEANSEDGSLNGSSTLRTEQVLEFIRQALSEDKLKNLEEVKMLQTAIFEELNRCAEQSALDGDESCDTLHNVEDISPTEGRLTPSFSDISPIKFTPTEHNKKSALSEPHYRLNVPKEKLNCKKAQQDLINRKMSTSENSPLAKNILVTPPKMIRRNSYTLESPSTSVLAYIKSLNKSDQSNNEHSLSSVSLSDKKPLRRLSQKWDQDESSKTENKTPSPSLHLMSDVKNSKRWLMSSDPSLKTRLSTKELDAICQTIKGVNLASRARRTLFENNNVTLEMEEAAIKIQAGIRGYLTRRLMRTYKITELKNTIKDSLITALQLHSEPPVNQAELELHKRLALQVESVCREWHTVFFELSPQEQMKIIQIDRNRALLTKKTKPVVKKHYASLRSKAMSESLNSLKSPPSPVATRPSSLPLNKPPASGYKPWR</sequence>
<feature type="compositionally biased region" description="Basic and acidic residues" evidence="1">
    <location>
        <begin position="261"/>
        <end position="273"/>
    </location>
</feature>